<evidence type="ECO:0000256" key="9">
    <source>
        <dbReference type="ARBA" id="ARBA00023098"/>
    </source>
</evidence>
<comment type="similarity">
    <text evidence="2">Belongs to the fatty acid desaturase type 2 family.</text>
</comment>
<dbReference type="AlphaFoldDB" id="A0A1L1PIK3"/>
<reference evidence="15" key="1">
    <citation type="submission" date="2014-11" db="EMBL/GenBank/DDBJ databases">
        <title>Draft genome sequence of Hydrogenophaga intermedia S1.</title>
        <authorList>
            <person name="Gan H.M."/>
            <person name="Chew T.H."/>
            <person name="Stolz A."/>
        </authorList>
    </citation>
    <scope>NUCLEOTIDE SEQUENCE [LARGE SCALE GENOMIC DNA]</scope>
    <source>
        <strain evidence="15">S1</strain>
    </source>
</reference>
<dbReference type="EMBL" id="CCAE010000052">
    <property type="protein sequence ID" value="CDN89748.1"/>
    <property type="molecule type" value="Genomic_DNA"/>
</dbReference>
<keyword evidence="15" id="KW-1185">Reference proteome</keyword>
<evidence type="ECO:0000259" key="13">
    <source>
        <dbReference type="Pfam" id="PF00487"/>
    </source>
</evidence>
<feature type="transmembrane region" description="Helical" evidence="12">
    <location>
        <begin position="159"/>
        <end position="175"/>
    </location>
</feature>
<feature type="transmembrane region" description="Helical" evidence="12">
    <location>
        <begin position="27"/>
        <end position="55"/>
    </location>
</feature>
<keyword evidence="10 12" id="KW-0472">Membrane</keyword>
<keyword evidence="4 12" id="KW-0812">Transmembrane</keyword>
<feature type="domain" description="Fatty acid desaturase" evidence="13">
    <location>
        <begin position="44"/>
        <end position="276"/>
    </location>
</feature>
<comment type="subcellular location">
    <subcellularLocation>
        <location evidence="1">Membrane</location>
        <topology evidence="1">Multi-pass membrane protein</topology>
    </subcellularLocation>
</comment>
<dbReference type="PANTHER" id="PTHR11351:SF31">
    <property type="entry name" value="DESATURASE 1, ISOFORM A-RELATED"/>
    <property type="match status" value="1"/>
</dbReference>
<keyword evidence="9" id="KW-0443">Lipid metabolism</keyword>
<dbReference type="Pfam" id="PF00487">
    <property type="entry name" value="FA_desaturase"/>
    <property type="match status" value="1"/>
</dbReference>
<evidence type="ECO:0000256" key="6">
    <source>
        <dbReference type="ARBA" id="ARBA00022989"/>
    </source>
</evidence>
<evidence type="ECO:0000256" key="4">
    <source>
        <dbReference type="ARBA" id="ARBA00022692"/>
    </source>
</evidence>
<evidence type="ECO:0000256" key="3">
    <source>
        <dbReference type="ARBA" id="ARBA00022516"/>
    </source>
</evidence>
<dbReference type="GO" id="GO:0016717">
    <property type="term" value="F:oxidoreductase activity, acting on paired donors, with oxidation of a pair of donors resulting in the reduction of molecular oxygen to two molecules of water"/>
    <property type="evidence" value="ECO:0007669"/>
    <property type="project" value="InterPro"/>
</dbReference>
<dbReference type="InterPro" id="IPR005804">
    <property type="entry name" value="FA_desaturase_dom"/>
</dbReference>
<feature type="transmembrane region" description="Helical" evidence="12">
    <location>
        <begin position="187"/>
        <end position="212"/>
    </location>
</feature>
<evidence type="ECO:0000313" key="15">
    <source>
        <dbReference type="Proteomes" id="UP000028878"/>
    </source>
</evidence>
<keyword evidence="7" id="KW-0560">Oxidoreductase</keyword>
<accession>A0A1L1PIK3</accession>
<dbReference type="GO" id="GO:0006633">
    <property type="term" value="P:fatty acid biosynthetic process"/>
    <property type="evidence" value="ECO:0007669"/>
    <property type="project" value="UniProtKB-KW"/>
</dbReference>
<keyword evidence="3" id="KW-0444">Lipid biosynthesis</keyword>
<evidence type="ECO:0000256" key="11">
    <source>
        <dbReference type="ARBA" id="ARBA00023160"/>
    </source>
</evidence>
<evidence type="ECO:0000256" key="10">
    <source>
        <dbReference type="ARBA" id="ARBA00023136"/>
    </source>
</evidence>
<keyword evidence="5" id="KW-0276">Fatty acid metabolism</keyword>
<evidence type="ECO:0000256" key="5">
    <source>
        <dbReference type="ARBA" id="ARBA00022832"/>
    </source>
</evidence>
<evidence type="ECO:0000313" key="14">
    <source>
        <dbReference type="EMBL" id="CDN89748.1"/>
    </source>
</evidence>
<evidence type="ECO:0000256" key="12">
    <source>
        <dbReference type="SAM" id="Phobius"/>
    </source>
</evidence>
<dbReference type="GO" id="GO:0016020">
    <property type="term" value="C:membrane"/>
    <property type="evidence" value="ECO:0007669"/>
    <property type="project" value="UniProtKB-SubCell"/>
</dbReference>
<dbReference type="InterPro" id="IPR015876">
    <property type="entry name" value="Acyl-CoA_DS"/>
</dbReference>
<gene>
    <name evidence="14" type="ORF">BN948_04188</name>
</gene>
<evidence type="ECO:0000256" key="1">
    <source>
        <dbReference type="ARBA" id="ARBA00004141"/>
    </source>
</evidence>
<dbReference type="PANTHER" id="PTHR11351">
    <property type="entry name" value="ACYL-COA DESATURASE"/>
    <property type="match status" value="1"/>
</dbReference>
<name>A0A1L1PIK3_HYDIT</name>
<organism evidence="14 15">
    <name type="scientific">Hydrogenophaga intermedia</name>
    <dbReference type="NCBI Taxonomy" id="65786"/>
    <lineage>
        <taxon>Bacteria</taxon>
        <taxon>Pseudomonadati</taxon>
        <taxon>Pseudomonadota</taxon>
        <taxon>Betaproteobacteria</taxon>
        <taxon>Burkholderiales</taxon>
        <taxon>Comamonadaceae</taxon>
        <taxon>Hydrogenophaga</taxon>
    </lineage>
</organism>
<evidence type="ECO:0000256" key="8">
    <source>
        <dbReference type="ARBA" id="ARBA00023004"/>
    </source>
</evidence>
<dbReference type="RefSeq" id="WP_009519009.1">
    <property type="nucleotide sequence ID" value="NZ_CCAE010000052.1"/>
</dbReference>
<dbReference type="CDD" id="cd03505">
    <property type="entry name" value="Delta9-FADS-like"/>
    <property type="match status" value="1"/>
</dbReference>
<keyword evidence="11" id="KW-0275">Fatty acid biosynthesis</keyword>
<sequence>MSIFRFDLPTTGIQPSEKLLVIKLRVLLVYAGSVAAFFVPPTPALLALMLMGFYLRTFGWEGGHHRYFAHRSFKTSRAFQFVLACLGASSGQRGPLWWACFHRAHHRHADTPQDPHTPVGNGRMYAYLGWLFDKNNCDTNLDDAKDLTRYPELVWVNKYHYLLPYLYLAGVYALGQWTPLFGGDAGIAAVVWGFFVSTLLSLQGSLLVNAFAHSPRPGWFTYRSYRTPDTSLNHWLLCLLSLGASWHNNHHRYMNSARAGFRWWELDITYLTLRALAAVGLVWDLREVPEHVLLEASRPDEGGLSTDRGDRQ</sequence>
<keyword evidence="8" id="KW-0408">Iron</keyword>
<evidence type="ECO:0000256" key="2">
    <source>
        <dbReference type="ARBA" id="ARBA00008749"/>
    </source>
</evidence>
<proteinExistence type="inferred from homology"/>
<protein>
    <submittedName>
        <fullName evidence="14">Delta-9 acyl-phospholipid desaturase</fullName>
    </submittedName>
</protein>
<keyword evidence="6 12" id="KW-1133">Transmembrane helix</keyword>
<evidence type="ECO:0000256" key="7">
    <source>
        <dbReference type="ARBA" id="ARBA00023002"/>
    </source>
</evidence>
<dbReference type="Proteomes" id="UP000028878">
    <property type="component" value="Unassembled WGS sequence"/>
</dbReference>